<evidence type="ECO:0000313" key="3">
    <source>
        <dbReference type="Proteomes" id="UP001474120"/>
    </source>
</evidence>
<organism evidence="2 3">
    <name type="scientific">Lutimonas vermicola</name>
    <dbReference type="NCBI Taxonomy" id="414288"/>
    <lineage>
        <taxon>Bacteria</taxon>
        <taxon>Pseudomonadati</taxon>
        <taxon>Bacteroidota</taxon>
        <taxon>Flavobacteriia</taxon>
        <taxon>Flavobacteriales</taxon>
        <taxon>Flavobacteriaceae</taxon>
        <taxon>Lutimonas</taxon>
    </lineage>
</organism>
<gene>
    <name evidence="2" type="ORF">AABB81_03580</name>
</gene>
<keyword evidence="3" id="KW-1185">Reference proteome</keyword>
<keyword evidence="1" id="KW-0472">Membrane</keyword>
<dbReference type="EMBL" id="JBCDNA010000001">
    <property type="protein sequence ID" value="MEL4454960.1"/>
    <property type="molecule type" value="Genomic_DNA"/>
</dbReference>
<keyword evidence="1" id="KW-0812">Transmembrane</keyword>
<dbReference type="InterPro" id="IPR021215">
    <property type="entry name" value="DUF2752"/>
</dbReference>
<keyword evidence="1" id="KW-1133">Transmembrane helix</keyword>
<sequence>MLSCQWKEMGMECLGCGFQRSVVLVLKGDFQHAFLLYPAIYTLFLMMIFLGLHLRFNFSKGHSILKWLFILNIVIIVVNYILKLI</sequence>
<comment type="caution">
    <text evidence="2">The sequence shown here is derived from an EMBL/GenBank/DDBJ whole genome shotgun (WGS) entry which is preliminary data.</text>
</comment>
<accession>A0ABU9L1S6</accession>
<dbReference type="Pfam" id="PF10825">
    <property type="entry name" value="DUF2752"/>
    <property type="match status" value="1"/>
</dbReference>
<dbReference type="Proteomes" id="UP001474120">
    <property type="component" value="Unassembled WGS sequence"/>
</dbReference>
<reference evidence="2 3" key="1">
    <citation type="submission" date="2024-04" db="EMBL/GenBank/DDBJ databases">
        <title>whole genome sequencing of Lutimonas vermicola strain IMCC1616.</title>
        <authorList>
            <person name="Bae S.S."/>
        </authorList>
    </citation>
    <scope>NUCLEOTIDE SEQUENCE [LARGE SCALE GENOMIC DNA]</scope>
    <source>
        <strain evidence="2 3">IMCC1616</strain>
    </source>
</reference>
<evidence type="ECO:0000313" key="2">
    <source>
        <dbReference type="EMBL" id="MEL4454960.1"/>
    </source>
</evidence>
<evidence type="ECO:0000256" key="1">
    <source>
        <dbReference type="SAM" id="Phobius"/>
    </source>
</evidence>
<feature type="transmembrane region" description="Helical" evidence="1">
    <location>
        <begin position="34"/>
        <end position="52"/>
    </location>
</feature>
<dbReference type="RefSeq" id="WP_342159649.1">
    <property type="nucleotide sequence ID" value="NZ_JBCDNA010000001.1"/>
</dbReference>
<proteinExistence type="predicted"/>
<name>A0ABU9L1S6_9FLAO</name>
<feature type="transmembrane region" description="Helical" evidence="1">
    <location>
        <begin position="64"/>
        <end position="82"/>
    </location>
</feature>
<protein>
    <submittedName>
        <fullName evidence="2">DUF2752 domain-containing protein</fullName>
    </submittedName>
</protein>